<evidence type="ECO:0000313" key="2">
    <source>
        <dbReference type="Proteomes" id="UP000029628"/>
    </source>
</evidence>
<protein>
    <submittedName>
        <fullName evidence="1">Hydrolase</fullName>
    </submittedName>
</protein>
<dbReference type="PANTHER" id="PTHR42967:SF1">
    <property type="entry name" value="MBL FOLD METALLO-HYDROLASE"/>
    <property type="match status" value="1"/>
</dbReference>
<keyword evidence="2" id="KW-1185">Reference proteome</keyword>
<dbReference type="Proteomes" id="UP000029628">
    <property type="component" value="Unassembled WGS sequence"/>
</dbReference>
<accession>A0A096ALU9</accession>
<organism evidence="1 2">
    <name type="scientific">Veillonella montpellierensis DNF00314</name>
    <dbReference type="NCBI Taxonomy" id="1401067"/>
    <lineage>
        <taxon>Bacteria</taxon>
        <taxon>Bacillati</taxon>
        <taxon>Bacillota</taxon>
        <taxon>Negativicutes</taxon>
        <taxon>Veillonellales</taxon>
        <taxon>Veillonellaceae</taxon>
        <taxon>Veillonella</taxon>
    </lineage>
</organism>
<dbReference type="GO" id="GO:0016787">
    <property type="term" value="F:hydrolase activity"/>
    <property type="evidence" value="ECO:0007669"/>
    <property type="project" value="UniProtKB-KW"/>
</dbReference>
<dbReference type="eggNOG" id="COG2220">
    <property type="taxonomic scope" value="Bacteria"/>
</dbReference>
<dbReference type="PANTHER" id="PTHR42967">
    <property type="entry name" value="METAL DEPENDENT HYDROLASE"/>
    <property type="match status" value="1"/>
</dbReference>
<evidence type="ECO:0000313" key="1">
    <source>
        <dbReference type="EMBL" id="KGF47626.1"/>
    </source>
</evidence>
<keyword evidence="1" id="KW-0378">Hydrolase</keyword>
<gene>
    <name evidence="1" type="ORF">HMPREF0872_04385</name>
</gene>
<proteinExistence type="predicted"/>
<dbReference type="SUPFAM" id="SSF56281">
    <property type="entry name" value="Metallo-hydrolase/oxidoreductase"/>
    <property type="match status" value="1"/>
</dbReference>
<sequence>MKLYFLHHSGFMIDDGHRCYIFDFYKDPKGHVQAMADQGRELWFFVTHVHGDHYNPAIAEVISKRTANRYIVHEDVPLTKSMTAPAGEVIPMRVGSTITVDDVTITMYGSTDEGGSFLVDTGRKRIFHAGDLNWWHWSGDTPENIEEARQLMLKEFAPLTGLSVDIAMFPVDARLEEAREWGVWEFLHRVCVKELLVPMHYFGSVWQPSSYFKARYGSIPLWIPQQDGEAFSCGE</sequence>
<name>A0A096ALU9_9FIRM</name>
<dbReference type="EMBL" id="JRNT01000008">
    <property type="protein sequence ID" value="KGF47626.1"/>
    <property type="molecule type" value="Genomic_DNA"/>
</dbReference>
<dbReference type="Gene3D" id="3.60.15.10">
    <property type="entry name" value="Ribonuclease Z/Hydroxyacylglutathione hydrolase-like"/>
    <property type="match status" value="1"/>
</dbReference>
<dbReference type="InterPro" id="IPR036866">
    <property type="entry name" value="RibonucZ/Hydroxyglut_hydro"/>
</dbReference>
<dbReference type="AlphaFoldDB" id="A0A096ALU9"/>
<dbReference type="RefSeq" id="WP_038152228.1">
    <property type="nucleotide sequence ID" value="NZ_JRNT01000008.1"/>
</dbReference>
<comment type="caution">
    <text evidence="1">The sequence shown here is derived from an EMBL/GenBank/DDBJ whole genome shotgun (WGS) entry which is preliminary data.</text>
</comment>
<reference evidence="1 2" key="1">
    <citation type="submission" date="2014-07" db="EMBL/GenBank/DDBJ databases">
        <authorList>
            <person name="McCorrison J."/>
            <person name="Sanka R."/>
            <person name="Torralba M."/>
            <person name="Gillis M."/>
            <person name="Haft D.H."/>
            <person name="Methe B."/>
            <person name="Sutton G."/>
            <person name="Nelson K.E."/>
        </authorList>
    </citation>
    <scope>NUCLEOTIDE SEQUENCE [LARGE SCALE GENOMIC DNA]</scope>
    <source>
        <strain evidence="1 2">DNF00314</strain>
    </source>
</reference>